<feature type="non-terminal residue" evidence="1">
    <location>
        <position position="1"/>
    </location>
</feature>
<protein>
    <submittedName>
        <fullName evidence="1">Uncharacterized protein</fullName>
    </submittedName>
</protein>
<dbReference type="AlphaFoldDB" id="A0A9N7NCV1"/>
<sequence>SPNILTCYPIPCLALQEILEDKSCAPTTSAASSHAAFPRTRAPSCASLAPPSSCACPPAPVMPTLVRIGLSVLAPYSRAVARSSLLPPSCRASSPPARVPRTPLLHVPLALPASPMFTRIRPCAPVAHSRVMTDRSFSRCALFACVRFHWSCAITRLHPPSVLNSSYTAPPTFRAPCASTPMRVCAPFLNVHFLACLYASHTSSYPPLRPCMRRFGPIFSLLGSSRPLALFVAGVRNPLLYHSPPLRDFSCPQGIILDCPNIGHIFFDHVHIPLTVLVDLYQHLAIVNNHLFICTISRV</sequence>
<proteinExistence type="predicted"/>
<accession>A0A9N7NCV1</accession>
<organism evidence="1 2">
    <name type="scientific">Striga hermonthica</name>
    <name type="common">Purple witchweed</name>
    <name type="synonym">Buchnera hermonthica</name>
    <dbReference type="NCBI Taxonomy" id="68872"/>
    <lineage>
        <taxon>Eukaryota</taxon>
        <taxon>Viridiplantae</taxon>
        <taxon>Streptophyta</taxon>
        <taxon>Embryophyta</taxon>
        <taxon>Tracheophyta</taxon>
        <taxon>Spermatophyta</taxon>
        <taxon>Magnoliopsida</taxon>
        <taxon>eudicotyledons</taxon>
        <taxon>Gunneridae</taxon>
        <taxon>Pentapetalae</taxon>
        <taxon>asterids</taxon>
        <taxon>lamiids</taxon>
        <taxon>Lamiales</taxon>
        <taxon>Orobanchaceae</taxon>
        <taxon>Buchnereae</taxon>
        <taxon>Striga</taxon>
    </lineage>
</organism>
<evidence type="ECO:0000313" key="2">
    <source>
        <dbReference type="Proteomes" id="UP001153555"/>
    </source>
</evidence>
<reference evidence="1" key="1">
    <citation type="submission" date="2019-12" db="EMBL/GenBank/DDBJ databases">
        <authorList>
            <person name="Scholes J."/>
        </authorList>
    </citation>
    <scope>NUCLEOTIDE SEQUENCE</scope>
</reference>
<dbReference type="EMBL" id="CACSLK010027624">
    <property type="protein sequence ID" value="CAA0826377.1"/>
    <property type="molecule type" value="Genomic_DNA"/>
</dbReference>
<comment type="caution">
    <text evidence="1">The sequence shown here is derived from an EMBL/GenBank/DDBJ whole genome shotgun (WGS) entry which is preliminary data.</text>
</comment>
<keyword evidence="2" id="KW-1185">Reference proteome</keyword>
<dbReference type="Proteomes" id="UP001153555">
    <property type="component" value="Unassembled WGS sequence"/>
</dbReference>
<evidence type="ECO:0000313" key="1">
    <source>
        <dbReference type="EMBL" id="CAA0826377.1"/>
    </source>
</evidence>
<gene>
    <name evidence="1" type="ORF">SHERM_01583</name>
</gene>
<feature type="non-terminal residue" evidence="1">
    <location>
        <position position="299"/>
    </location>
</feature>
<name>A0A9N7NCV1_STRHE</name>